<dbReference type="InterPro" id="IPR050553">
    <property type="entry name" value="Thioredoxin_ResA/DsbE_sf"/>
</dbReference>
<evidence type="ECO:0000313" key="5">
    <source>
        <dbReference type="EMBL" id="MFC3053307.1"/>
    </source>
</evidence>
<sequence>MNKITIVFLLFVWAGITAGVKARDLTVGDVPPDNIGHTLEGERVKISDHKGKVVIVSFWATWCPPCMEEIPILNAIQQQVSDDRLKVLSVNFQQDKRTVRKYAKHLEKYFDEVHLTFLYEKDNGISAKFGVDRLPYMFMIDHTGRIAHIHIGYSKETIPSLVEEINALLQEQQKDHLYDTNSIS</sequence>
<gene>
    <name evidence="5" type="ORF">ACFOKA_15505</name>
</gene>
<dbReference type="InterPro" id="IPR013766">
    <property type="entry name" value="Thioredoxin_domain"/>
</dbReference>
<dbReference type="PANTHER" id="PTHR42852:SF17">
    <property type="entry name" value="THIOREDOXIN-LIKE PROTEIN HI_1115"/>
    <property type="match status" value="1"/>
</dbReference>
<dbReference type="InterPro" id="IPR017937">
    <property type="entry name" value="Thioredoxin_CS"/>
</dbReference>
<comment type="caution">
    <text evidence="5">The sequence shown here is derived from an EMBL/GenBank/DDBJ whole genome shotgun (WGS) entry which is preliminary data.</text>
</comment>
<dbReference type="SUPFAM" id="SSF52833">
    <property type="entry name" value="Thioredoxin-like"/>
    <property type="match status" value="1"/>
</dbReference>
<evidence type="ECO:0000256" key="2">
    <source>
        <dbReference type="ARBA" id="ARBA00022748"/>
    </source>
</evidence>
<feature type="domain" description="Thioredoxin" evidence="4">
    <location>
        <begin position="25"/>
        <end position="174"/>
    </location>
</feature>
<dbReference type="RefSeq" id="WP_194211501.1">
    <property type="nucleotide sequence ID" value="NZ_CP061205.1"/>
</dbReference>
<evidence type="ECO:0000256" key="1">
    <source>
        <dbReference type="ARBA" id="ARBA00004196"/>
    </source>
</evidence>
<organism evidence="5 6">
    <name type="scientific">Kordiimonas pumila</name>
    <dbReference type="NCBI Taxonomy" id="2161677"/>
    <lineage>
        <taxon>Bacteria</taxon>
        <taxon>Pseudomonadati</taxon>
        <taxon>Pseudomonadota</taxon>
        <taxon>Alphaproteobacteria</taxon>
        <taxon>Kordiimonadales</taxon>
        <taxon>Kordiimonadaceae</taxon>
        <taxon>Kordiimonas</taxon>
    </lineage>
</organism>
<protein>
    <submittedName>
        <fullName evidence="5">TlpA family protein disulfide reductase</fullName>
    </submittedName>
</protein>
<comment type="subcellular location">
    <subcellularLocation>
        <location evidence="1">Cell envelope</location>
    </subcellularLocation>
</comment>
<dbReference type="InterPro" id="IPR036249">
    <property type="entry name" value="Thioredoxin-like_sf"/>
</dbReference>
<proteinExistence type="predicted"/>
<accession>A0ABV7D9L2</accession>
<dbReference type="CDD" id="cd02966">
    <property type="entry name" value="TlpA_like_family"/>
    <property type="match status" value="1"/>
</dbReference>
<dbReference type="Pfam" id="PF08534">
    <property type="entry name" value="Redoxin"/>
    <property type="match status" value="1"/>
</dbReference>
<keyword evidence="6" id="KW-1185">Reference proteome</keyword>
<dbReference type="Gene3D" id="3.40.30.10">
    <property type="entry name" value="Glutaredoxin"/>
    <property type="match status" value="1"/>
</dbReference>
<reference evidence="6" key="1">
    <citation type="journal article" date="2019" name="Int. J. Syst. Evol. Microbiol.">
        <title>The Global Catalogue of Microorganisms (GCM) 10K type strain sequencing project: providing services to taxonomists for standard genome sequencing and annotation.</title>
        <authorList>
            <consortium name="The Broad Institute Genomics Platform"/>
            <consortium name="The Broad Institute Genome Sequencing Center for Infectious Disease"/>
            <person name="Wu L."/>
            <person name="Ma J."/>
        </authorList>
    </citation>
    <scope>NUCLEOTIDE SEQUENCE [LARGE SCALE GENOMIC DNA]</scope>
    <source>
        <strain evidence="6">KCTC 62164</strain>
    </source>
</reference>
<dbReference type="PANTHER" id="PTHR42852">
    <property type="entry name" value="THIOL:DISULFIDE INTERCHANGE PROTEIN DSBE"/>
    <property type="match status" value="1"/>
</dbReference>
<evidence type="ECO:0000256" key="3">
    <source>
        <dbReference type="ARBA" id="ARBA00023284"/>
    </source>
</evidence>
<dbReference type="PROSITE" id="PS00194">
    <property type="entry name" value="THIOREDOXIN_1"/>
    <property type="match status" value="1"/>
</dbReference>
<keyword evidence="2" id="KW-0201">Cytochrome c-type biogenesis</keyword>
<evidence type="ECO:0000313" key="6">
    <source>
        <dbReference type="Proteomes" id="UP001595444"/>
    </source>
</evidence>
<dbReference type="Proteomes" id="UP001595444">
    <property type="component" value="Unassembled WGS sequence"/>
</dbReference>
<dbReference type="InterPro" id="IPR013740">
    <property type="entry name" value="Redoxin"/>
</dbReference>
<evidence type="ECO:0000259" key="4">
    <source>
        <dbReference type="PROSITE" id="PS51352"/>
    </source>
</evidence>
<dbReference type="PROSITE" id="PS51352">
    <property type="entry name" value="THIOREDOXIN_2"/>
    <property type="match status" value="1"/>
</dbReference>
<name>A0ABV7D9L2_9PROT</name>
<keyword evidence="3" id="KW-0676">Redox-active center</keyword>
<dbReference type="EMBL" id="JBHRSL010000025">
    <property type="protein sequence ID" value="MFC3053307.1"/>
    <property type="molecule type" value="Genomic_DNA"/>
</dbReference>